<feature type="region of interest" description="Disordered" evidence="3">
    <location>
        <begin position="131"/>
        <end position="153"/>
    </location>
</feature>
<evidence type="ECO:0000256" key="2">
    <source>
        <dbReference type="ARBA" id="ARBA00023157"/>
    </source>
</evidence>
<evidence type="ECO:0000256" key="3">
    <source>
        <dbReference type="SAM" id="MobiDB-lite"/>
    </source>
</evidence>
<evidence type="ECO:0000256" key="1">
    <source>
        <dbReference type="ARBA" id="ARBA00022734"/>
    </source>
</evidence>
<dbReference type="Pfam" id="PF00059">
    <property type="entry name" value="Lectin_C"/>
    <property type="match status" value="1"/>
</dbReference>
<feature type="domain" description="C-type lectin" evidence="5">
    <location>
        <begin position="55"/>
        <end position="119"/>
    </location>
</feature>
<dbReference type="OrthoDB" id="6133475at2759"/>
<dbReference type="Proteomes" id="UP000230423">
    <property type="component" value="Unassembled WGS sequence"/>
</dbReference>
<dbReference type="GO" id="GO:0030246">
    <property type="term" value="F:carbohydrate binding"/>
    <property type="evidence" value="ECO:0007669"/>
    <property type="project" value="UniProtKB-KW"/>
</dbReference>
<accession>A0A2G9UQX7</accession>
<dbReference type="PANTHER" id="PTHR46746">
    <property type="entry name" value="KILLER CELL LECTIN-LIKE RECEPTOR SUBFAMILY F MEMBER 2"/>
    <property type="match status" value="1"/>
</dbReference>
<feature type="chain" id="PRO_5013903502" description="C-type lectin domain-containing protein" evidence="4">
    <location>
        <begin position="16"/>
        <end position="153"/>
    </location>
</feature>
<keyword evidence="2" id="KW-1015">Disulfide bond</keyword>
<evidence type="ECO:0000256" key="4">
    <source>
        <dbReference type="SAM" id="SignalP"/>
    </source>
</evidence>
<sequence length="153" mass="17880">MLTIYIFAIFTLTVAFPHPNRRLYQPRPKIHHQQARCARGWVEYHDSCYYIERSKMRFDKAEVNCLQKGSTMFVADSMEEWTNIMSLTPPNELTWIGLEQPHDERAPLWKEPGGINPRNILTRKQDKHFKTVRANTPQEGAQDDATYSSVGRD</sequence>
<dbReference type="PANTHER" id="PTHR46746:SF9">
    <property type="entry name" value="CD209 ANTIGEN-LIKE PROTEIN C-LIKE"/>
    <property type="match status" value="1"/>
</dbReference>
<name>A0A2G9UQX7_TELCI</name>
<reference evidence="6 7" key="1">
    <citation type="submission" date="2015-09" db="EMBL/GenBank/DDBJ databases">
        <title>Draft genome of the parasitic nematode Teladorsagia circumcincta isolate WARC Sus (inbred).</title>
        <authorList>
            <person name="Mitreva M."/>
        </authorList>
    </citation>
    <scope>NUCLEOTIDE SEQUENCE [LARGE SCALE GENOMIC DNA]</scope>
    <source>
        <strain evidence="6 7">S</strain>
    </source>
</reference>
<keyword evidence="7" id="KW-1185">Reference proteome</keyword>
<dbReference type="InterPro" id="IPR016186">
    <property type="entry name" value="C-type_lectin-like/link_sf"/>
</dbReference>
<dbReference type="InterPro" id="IPR001304">
    <property type="entry name" value="C-type_lectin-like"/>
</dbReference>
<evidence type="ECO:0000313" key="7">
    <source>
        <dbReference type="Proteomes" id="UP000230423"/>
    </source>
</evidence>
<dbReference type="EMBL" id="KZ345620">
    <property type="protein sequence ID" value="PIO72671.1"/>
    <property type="molecule type" value="Genomic_DNA"/>
</dbReference>
<gene>
    <name evidence="6" type="ORF">TELCIR_05391</name>
</gene>
<keyword evidence="1" id="KW-0430">Lectin</keyword>
<dbReference type="InterPro" id="IPR051379">
    <property type="entry name" value="C-type_Lectin_Receptor_IMM"/>
</dbReference>
<dbReference type="Gene3D" id="3.10.100.10">
    <property type="entry name" value="Mannose-Binding Protein A, subunit A"/>
    <property type="match status" value="1"/>
</dbReference>
<feature type="compositionally biased region" description="Polar residues" evidence="3">
    <location>
        <begin position="133"/>
        <end position="153"/>
    </location>
</feature>
<protein>
    <recommendedName>
        <fullName evidence="5">C-type lectin domain-containing protein</fullName>
    </recommendedName>
</protein>
<dbReference type="SUPFAM" id="SSF56436">
    <property type="entry name" value="C-type lectin-like"/>
    <property type="match status" value="1"/>
</dbReference>
<evidence type="ECO:0000259" key="5">
    <source>
        <dbReference type="Pfam" id="PF00059"/>
    </source>
</evidence>
<dbReference type="InterPro" id="IPR016187">
    <property type="entry name" value="CTDL_fold"/>
</dbReference>
<keyword evidence="4" id="KW-0732">Signal</keyword>
<dbReference type="AlphaFoldDB" id="A0A2G9UQX7"/>
<organism evidence="6 7">
    <name type="scientific">Teladorsagia circumcincta</name>
    <name type="common">Brown stomach worm</name>
    <name type="synonym">Ostertagia circumcincta</name>
    <dbReference type="NCBI Taxonomy" id="45464"/>
    <lineage>
        <taxon>Eukaryota</taxon>
        <taxon>Metazoa</taxon>
        <taxon>Ecdysozoa</taxon>
        <taxon>Nematoda</taxon>
        <taxon>Chromadorea</taxon>
        <taxon>Rhabditida</taxon>
        <taxon>Rhabditina</taxon>
        <taxon>Rhabditomorpha</taxon>
        <taxon>Strongyloidea</taxon>
        <taxon>Trichostrongylidae</taxon>
        <taxon>Teladorsagia</taxon>
    </lineage>
</organism>
<proteinExistence type="predicted"/>
<evidence type="ECO:0000313" key="6">
    <source>
        <dbReference type="EMBL" id="PIO72671.1"/>
    </source>
</evidence>
<feature type="signal peptide" evidence="4">
    <location>
        <begin position="1"/>
        <end position="15"/>
    </location>
</feature>